<sequence>MAEPRSLSVAKDNWLTDARAHNLIWLGRWLERAEGVARGMDTAAKQALREGGGCDTLVDCLCDLASSLGVTVVRREEAAAELLLRNSGSSVLQSLLKARLSATQVAPGGTDARSDRGCLRGTGSAHRGYRNSAADYRHRYTGDRQDFGSGSGNRGPVVRPRDPERRGDIPSLRAATATAA</sequence>
<dbReference type="EMBL" id="CASHTH010003785">
    <property type="protein sequence ID" value="CAI8049348.1"/>
    <property type="molecule type" value="Genomic_DNA"/>
</dbReference>
<organism evidence="3 4">
    <name type="scientific">Geodia barretti</name>
    <name type="common">Barrett's horny sponge</name>
    <dbReference type="NCBI Taxonomy" id="519541"/>
    <lineage>
        <taxon>Eukaryota</taxon>
        <taxon>Metazoa</taxon>
        <taxon>Porifera</taxon>
        <taxon>Demospongiae</taxon>
        <taxon>Heteroscleromorpha</taxon>
        <taxon>Tetractinellida</taxon>
        <taxon>Astrophorina</taxon>
        <taxon>Geodiidae</taxon>
        <taxon>Geodia</taxon>
    </lineage>
</organism>
<feature type="region of interest" description="Disordered" evidence="1">
    <location>
        <begin position="105"/>
        <end position="180"/>
    </location>
</feature>
<accession>A0AA35TJN3</accession>
<evidence type="ECO:0000313" key="4">
    <source>
        <dbReference type="Proteomes" id="UP001174909"/>
    </source>
</evidence>
<dbReference type="AlphaFoldDB" id="A0AA35TJN3"/>
<dbReference type="InterPro" id="IPR007296">
    <property type="entry name" value="DUF403"/>
</dbReference>
<feature type="compositionally biased region" description="Basic and acidic residues" evidence="1">
    <location>
        <begin position="159"/>
        <end position="168"/>
    </location>
</feature>
<comment type="caution">
    <text evidence="3">The sequence shown here is derived from an EMBL/GenBank/DDBJ whole genome shotgun (WGS) entry which is preliminary data.</text>
</comment>
<proteinExistence type="predicted"/>
<feature type="domain" description="DUF403" evidence="2">
    <location>
        <begin position="20"/>
        <end position="105"/>
    </location>
</feature>
<dbReference type="Proteomes" id="UP001174909">
    <property type="component" value="Unassembled WGS sequence"/>
</dbReference>
<evidence type="ECO:0000313" key="3">
    <source>
        <dbReference type="EMBL" id="CAI8049348.1"/>
    </source>
</evidence>
<feature type="compositionally biased region" description="Basic and acidic residues" evidence="1">
    <location>
        <begin position="135"/>
        <end position="146"/>
    </location>
</feature>
<evidence type="ECO:0000259" key="2">
    <source>
        <dbReference type="Pfam" id="PF04168"/>
    </source>
</evidence>
<reference evidence="3" key="1">
    <citation type="submission" date="2023-03" db="EMBL/GenBank/DDBJ databases">
        <authorList>
            <person name="Steffen K."/>
            <person name="Cardenas P."/>
        </authorList>
    </citation>
    <scope>NUCLEOTIDE SEQUENCE</scope>
</reference>
<name>A0AA35TJN3_GEOBA</name>
<evidence type="ECO:0000256" key="1">
    <source>
        <dbReference type="SAM" id="MobiDB-lite"/>
    </source>
</evidence>
<dbReference type="Pfam" id="PF04168">
    <property type="entry name" value="Alpha-E"/>
    <property type="match status" value="1"/>
</dbReference>
<protein>
    <recommendedName>
        <fullName evidence="2">DUF403 domain-containing protein</fullName>
    </recommendedName>
</protein>
<gene>
    <name evidence="3" type="ORF">GBAR_LOCUS27179</name>
</gene>
<keyword evidence="4" id="KW-1185">Reference proteome</keyword>